<reference evidence="1 2" key="1">
    <citation type="submission" date="2023-03" db="EMBL/GenBank/DDBJ databases">
        <title>Bacillus Genome Sequencing.</title>
        <authorList>
            <person name="Dunlap C."/>
        </authorList>
    </citation>
    <scope>NUCLEOTIDE SEQUENCE [LARGE SCALE GENOMIC DNA]</scope>
    <source>
        <strain evidence="1 2">B-41290</strain>
    </source>
</reference>
<comment type="caution">
    <text evidence="1">The sequence shown here is derived from an EMBL/GenBank/DDBJ whole genome shotgun (WGS) entry which is preliminary data.</text>
</comment>
<dbReference type="RefSeq" id="WP_411830981.1">
    <property type="nucleotide sequence ID" value="NZ_JARNBH010000011.1"/>
</dbReference>
<sequence>MNKTSQHIRDEIVETRREGFSCGHNKWRISRREIYILTQLLLDYRQLPILHINALKEESKIGISASKRNVAPQRGRSWTGLGVFLEDSKNLKLHHLQKD</sequence>
<dbReference type="AlphaFoldDB" id="A0AAW9ND67"/>
<name>A0AAW9ND67_9BACI</name>
<organism evidence="1 2">
    <name type="scientific">Peribacillus castrilensis</name>
    <dbReference type="NCBI Taxonomy" id="2897690"/>
    <lineage>
        <taxon>Bacteria</taxon>
        <taxon>Bacillati</taxon>
        <taxon>Bacillota</taxon>
        <taxon>Bacilli</taxon>
        <taxon>Bacillales</taxon>
        <taxon>Bacillaceae</taxon>
        <taxon>Peribacillus</taxon>
    </lineage>
</organism>
<accession>A0AAW9ND67</accession>
<evidence type="ECO:0000313" key="1">
    <source>
        <dbReference type="EMBL" id="MEC0273297.1"/>
    </source>
</evidence>
<evidence type="ECO:0000313" key="2">
    <source>
        <dbReference type="Proteomes" id="UP001307168"/>
    </source>
</evidence>
<dbReference type="Proteomes" id="UP001307168">
    <property type="component" value="Unassembled WGS sequence"/>
</dbReference>
<keyword evidence="2" id="KW-1185">Reference proteome</keyword>
<proteinExistence type="predicted"/>
<gene>
    <name evidence="1" type="ORF">P4706_09500</name>
</gene>
<dbReference type="EMBL" id="JARNBH010000011">
    <property type="protein sequence ID" value="MEC0273297.1"/>
    <property type="molecule type" value="Genomic_DNA"/>
</dbReference>
<protein>
    <submittedName>
        <fullName evidence="1">Uncharacterized protein</fullName>
    </submittedName>
</protein>